<keyword evidence="3" id="KW-0472">Membrane</keyword>
<evidence type="ECO:0000313" key="5">
    <source>
        <dbReference type="Proteomes" id="UP000610960"/>
    </source>
</evidence>
<dbReference type="InterPro" id="IPR006059">
    <property type="entry name" value="SBP"/>
</dbReference>
<evidence type="ECO:0000313" key="4">
    <source>
        <dbReference type="EMBL" id="GGP20360.1"/>
    </source>
</evidence>
<dbReference type="PANTHER" id="PTHR43649:SF29">
    <property type="entry name" value="OSMOPROTECTIVE COMPOUNDS-BINDING PROTEIN GGTB"/>
    <property type="match status" value="1"/>
</dbReference>
<keyword evidence="3" id="KW-1133">Transmembrane helix</keyword>
<proteinExistence type="inferred from homology"/>
<keyword evidence="3" id="KW-0812">Transmembrane</keyword>
<comment type="similarity">
    <text evidence="1">Belongs to the bacterial solute-binding protein 1 family.</text>
</comment>
<dbReference type="Proteomes" id="UP000610960">
    <property type="component" value="Unassembled WGS sequence"/>
</dbReference>
<evidence type="ECO:0000256" key="2">
    <source>
        <dbReference type="ARBA" id="ARBA00022448"/>
    </source>
</evidence>
<dbReference type="Pfam" id="PF01547">
    <property type="entry name" value="SBP_bac_1"/>
    <property type="match status" value="1"/>
</dbReference>
<dbReference type="PANTHER" id="PTHR43649">
    <property type="entry name" value="ARABINOSE-BINDING PROTEIN-RELATED"/>
    <property type="match status" value="1"/>
</dbReference>
<dbReference type="SUPFAM" id="SSF53850">
    <property type="entry name" value="Periplasmic binding protein-like II"/>
    <property type="match status" value="1"/>
</dbReference>
<keyword evidence="2" id="KW-0813">Transport</keyword>
<name>A0A830GSS1_9CREN</name>
<dbReference type="AlphaFoldDB" id="A0A830GSS1"/>
<dbReference type="EMBL" id="BMNL01000002">
    <property type="protein sequence ID" value="GGP20360.1"/>
    <property type="molecule type" value="Genomic_DNA"/>
</dbReference>
<evidence type="ECO:0000256" key="1">
    <source>
        <dbReference type="ARBA" id="ARBA00008520"/>
    </source>
</evidence>
<organism evidence="4 5">
    <name type="scientific">Thermocladium modestius</name>
    <dbReference type="NCBI Taxonomy" id="62609"/>
    <lineage>
        <taxon>Archaea</taxon>
        <taxon>Thermoproteota</taxon>
        <taxon>Thermoprotei</taxon>
        <taxon>Thermoproteales</taxon>
        <taxon>Thermoproteaceae</taxon>
        <taxon>Thermocladium</taxon>
    </lineage>
</organism>
<protein>
    <submittedName>
        <fullName evidence="4">Uncharacterized protein</fullName>
    </submittedName>
</protein>
<comment type="caution">
    <text evidence="4">The sequence shown here is derived from an EMBL/GenBank/DDBJ whole genome shotgun (WGS) entry which is preliminary data.</text>
</comment>
<gene>
    <name evidence="4" type="ORF">GCM10007981_08120</name>
</gene>
<reference evidence="4" key="2">
    <citation type="submission" date="2020-09" db="EMBL/GenBank/DDBJ databases">
        <authorList>
            <person name="Sun Q."/>
            <person name="Ohkuma M."/>
        </authorList>
    </citation>
    <scope>NUCLEOTIDE SEQUENCE</scope>
    <source>
        <strain evidence="4">JCM 10088</strain>
    </source>
</reference>
<dbReference type="Gene3D" id="3.40.190.10">
    <property type="entry name" value="Periplasmic binding protein-like II"/>
    <property type="match status" value="1"/>
</dbReference>
<reference evidence="4" key="1">
    <citation type="journal article" date="2014" name="Int. J. Syst. Evol. Microbiol.">
        <title>Complete genome sequence of Corynebacterium casei LMG S-19264T (=DSM 44701T), isolated from a smear-ripened cheese.</title>
        <authorList>
            <consortium name="US DOE Joint Genome Institute (JGI-PGF)"/>
            <person name="Walter F."/>
            <person name="Albersmeier A."/>
            <person name="Kalinowski J."/>
            <person name="Ruckert C."/>
        </authorList>
    </citation>
    <scope>NUCLEOTIDE SEQUENCE</scope>
    <source>
        <strain evidence="4">JCM 10088</strain>
    </source>
</reference>
<evidence type="ECO:0000256" key="3">
    <source>
        <dbReference type="SAM" id="Phobius"/>
    </source>
</evidence>
<sequence>MRGVNRPLLIAIVVIVVLVIAIAAYYVGTSKHPVSPTSSTSTTTSPAAVSSSNITLTVVTFSGESAQFIQYAGNEFHKLHPNISVKVIQEPFSNYITVELTALEAHSTQYDIIGFTSTSALRVAPYLVNLAPYLNMFNMSDIIQPQEAFGGLYFNTTTGQEEYIGIVYETAVYLLAYNSTIFDNPTLANEFQSQYGAEFNPQTWQNWTTVLEVDKFLTSNGITKTGLLIDDHAAHGIIDAFPAVYGWFYARNSTLNQGNVGGVPTFNIMFMGKPAPGCSYPLPSFNSTSGLQALEVYGQLVSYEPPPNVTVVEYDNLPNLYEGGAPGAFMFSTQLSYLSSSAYNQTLVAPLPGGYAETGTDFLGISKYSLHQQAAAEFLAFLVSPQMQEDAYLLFHKFPVSKMATNALLSNSSIPLHDRLIIKGIYEAALNAWANPPNIPITYTDLIPQFNSQVYNYLLGTESAQAALKQAAQSWTSDLVQTYGPCSS</sequence>
<accession>A0A830GSS1</accession>
<keyword evidence="5" id="KW-1185">Reference proteome</keyword>
<dbReference type="InterPro" id="IPR050490">
    <property type="entry name" value="Bact_solute-bd_prot1"/>
</dbReference>
<dbReference type="OrthoDB" id="18034at2157"/>
<dbReference type="RefSeq" id="WP_188596157.1">
    <property type="nucleotide sequence ID" value="NZ_BMNL01000002.1"/>
</dbReference>
<feature type="transmembrane region" description="Helical" evidence="3">
    <location>
        <begin position="7"/>
        <end position="28"/>
    </location>
</feature>